<dbReference type="Pfam" id="PF00386">
    <property type="entry name" value="C1q"/>
    <property type="match status" value="1"/>
</dbReference>
<dbReference type="InParanoid" id="H3BHC2"/>
<keyword evidence="2" id="KW-0964">Secreted</keyword>
<feature type="domain" description="C1q" evidence="4">
    <location>
        <begin position="30"/>
        <end position="170"/>
    </location>
</feature>
<dbReference type="PANTHER" id="PTHR22923">
    <property type="entry name" value="CEREBELLIN-RELATED"/>
    <property type="match status" value="1"/>
</dbReference>
<reference evidence="5" key="2">
    <citation type="submission" date="2025-08" db="UniProtKB">
        <authorList>
            <consortium name="Ensembl"/>
        </authorList>
    </citation>
    <scope>IDENTIFICATION</scope>
</reference>
<evidence type="ECO:0000259" key="4">
    <source>
        <dbReference type="PROSITE" id="PS50871"/>
    </source>
</evidence>
<name>H3BHC2_LATCH</name>
<dbReference type="InterPro" id="IPR008983">
    <property type="entry name" value="Tumour_necrosis_fac-like_dom"/>
</dbReference>
<dbReference type="EMBL" id="AFYH01007199">
    <property type="status" value="NOT_ANNOTATED_CDS"/>
    <property type="molecule type" value="Genomic_DNA"/>
</dbReference>
<dbReference type="Proteomes" id="UP000008672">
    <property type="component" value="Unassembled WGS sequence"/>
</dbReference>
<keyword evidence="3" id="KW-0732">Signal</keyword>
<dbReference type="Bgee" id="ENSLACG00000018712">
    <property type="expression patterns" value="Expressed in post-anal tail muscle"/>
</dbReference>
<dbReference type="Ensembl" id="ENSLACT00000021434.1">
    <property type="protein sequence ID" value="ENSLACP00000021293.1"/>
    <property type="gene ID" value="ENSLACG00000018712.1"/>
</dbReference>
<dbReference type="eggNOG" id="ENOG502QU65">
    <property type="taxonomic scope" value="Eukaryota"/>
</dbReference>
<dbReference type="PROSITE" id="PS50871">
    <property type="entry name" value="C1Q"/>
    <property type="match status" value="1"/>
</dbReference>
<evidence type="ECO:0000256" key="2">
    <source>
        <dbReference type="ARBA" id="ARBA00022525"/>
    </source>
</evidence>
<reference evidence="5" key="3">
    <citation type="submission" date="2025-09" db="UniProtKB">
        <authorList>
            <consortium name="Ensembl"/>
        </authorList>
    </citation>
    <scope>IDENTIFICATION</scope>
</reference>
<dbReference type="PANTHER" id="PTHR22923:SF116">
    <property type="entry name" value="C1Q DOMAIN-CONTAINING PROTEIN"/>
    <property type="match status" value="1"/>
</dbReference>
<reference evidence="6" key="1">
    <citation type="submission" date="2011-08" db="EMBL/GenBank/DDBJ databases">
        <title>The draft genome of Latimeria chalumnae.</title>
        <authorList>
            <person name="Di Palma F."/>
            <person name="Alfoldi J."/>
            <person name="Johnson J."/>
            <person name="Berlin A."/>
            <person name="Gnerre S."/>
            <person name="Jaffe D."/>
            <person name="MacCallum I."/>
            <person name="Young S."/>
            <person name="Walker B.J."/>
            <person name="Lander E."/>
            <person name="Lindblad-Toh K."/>
        </authorList>
    </citation>
    <scope>NUCLEOTIDE SEQUENCE [LARGE SCALE GENOMIC DNA]</scope>
    <source>
        <strain evidence="6">Wild caught</strain>
    </source>
</reference>
<proteinExistence type="predicted"/>
<evidence type="ECO:0000313" key="6">
    <source>
        <dbReference type="Proteomes" id="UP000008672"/>
    </source>
</evidence>
<keyword evidence="6" id="KW-1185">Reference proteome</keyword>
<dbReference type="HOGENOM" id="CLU_001074_8_1_1"/>
<evidence type="ECO:0000256" key="1">
    <source>
        <dbReference type="ARBA" id="ARBA00004613"/>
    </source>
</evidence>
<dbReference type="Gene3D" id="2.60.120.40">
    <property type="match status" value="1"/>
</dbReference>
<accession>H3BHC2</accession>
<dbReference type="SMART" id="SM00110">
    <property type="entry name" value="C1Q"/>
    <property type="match status" value="1"/>
</dbReference>
<comment type="subcellular location">
    <subcellularLocation>
        <location evidence="1">Secreted</location>
    </subcellularLocation>
</comment>
<dbReference type="InterPro" id="IPR001073">
    <property type="entry name" value="C1q_dom"/>
</dbReference>
<evidence type="ECO:0000313" key="5">
    <source>
        <dbReference type="Ensembl" id="ENSLACP00000021293.1"/>
    </source>
</evidence>
<dbReference type="AlphaFoldDB" id="H3BHC2"/>
<evidence type="ECO:0000256" key="3">
    <source>
        <dbReference type="ARBA" id="ARBA00022729"/>
    </source>
</evidence>
<dbReference type="GO" id="GO:0005576">
    <property type="term" value="C:extracellular region"/>
    <property type="evidence" value="ECO:0007669"/>
    <property type="project" value="UniProtKB-SubCell"/>
</dbReference>
<dbReference type="PRINTS" id="PR00007">
    <property type="entry name" value="COMPLEMNTC1Q"/>
</dbReference>
<organism evidence="5 6">
    <name type="scientific">Latimeria chalumnae</name>
    <name type="common">Coelacanth</name>
    <dbReference type="NCBI Taxonomy" id="7897"/>
    <lineage>
        <taxon>Eukaryota</taxon>
        <taxon>Metazoa</taxon>
        <taxon>Chordata</taxon>
        <taxon>Craniata</taxon>
        <taxon>Vertebrata</taxon>
        <taxon>Euteleostomi</taxon>
        <taxon>Coelacanthiformes</taxon>
        <taxon>Coelacanthidae</taxon>
        <taxon>Latimeria</taxon>
    </lineage>
</organism>
<dbReference type="InterPro" id="IPR050822">
    <property type="entry name" value="Cerebellin_Synaptic_Org"/>
</dbReference>
<sequence>LKNMCDQFNVYNERYRLSQCCVLSYLLHIKKSRQIAFSASLTQTGFYGPFSADLPVKYDNIILNKGNCYNPSMGMFTVSVKGIYAFMYTVYTNQPSSRPRVYHSVTLMKNLQAIVSVWEDSRQDYEDSATNAVILQLEKGDQVYIQLQAGRYFSNYHKQNTLSGLLLFSL</sequence>
<protein>
    <submittedName>
        <fullName evidence="5">Cerebellin 18</fullName>
    </submittedName>
</protein>
<dbReference type="OMA" id="YNERYRL"/>
<dbReference type="SUPFAM" id="SSF49842">
    <property type="entry name" value="TNF-like"/>
    <property type="match status" value="1"/>
</dbReference>
<dbReference type="GeneTree" id="ENSGT00940000163520"/>